<dbReference type="GO" id="GO:0005509">
    <property type="term" value="F:calcium ion binding"/>
    <property type="evidence" value="ECO:0007669"/>
    <property type="project" value="InterPro"/>
</dbReference>
<keyword evidence="2" id="KW-0479">Metal-binding</keyword>
<dbReference type="PROSITE" id="PS00018">
    <property type="entry name" value="EF_HAND_1"/>
    <property type="match status" value="1"/>
</dbReference>
<keyword evidence="3" id="KW-0677">Repeat</keyword>
<dbReference type="CDD" id="cd00213">
    <property type="entry name" value="S-100"/>
    <property type="match status" value="2"/>
</dbReference>
<evidence type="ECO:0000259" key="5">
    <source>
        <dbReference type="PROSITE" id="PS50222"/>
    </source>
</evidence>
<dbReference type="GO" id="GO:0005634">
    <property type="term" value="C:nucleus"/>
    <property type="evidence" value="ECO:0007669"/>
    <property type="project" value="UniProtKB-SubCell"/>
</dbReference>
<dbReference type="GO" id="GO:0046914">
    <property type="term" value="F:transition metal ion binding"/>
    <property type="evidence" value="ECO:0007669"/>
    <property type="project" value="InterPro"/>
</dbReference>
<dbReference type="PANTHER" id="PTHR11639">
    <property type="entry name" value="S100 CALCIUM-BINDING PROTEIN"/>
    <property type="match status" value="1"/>
</dbReference>
<evidence type="ECO:0000256" key="2">
    <source>
        <dbReference type="ARBA" id="ARBA00022723"/>
    </source>
</evidence>
<dbReference type="FunFam" id="1.10.238.10:FF:000044">
    <property type="entry name" value="Protein S100"/>
    <property type="match status" value="1"/>
</dbReference>
<organism evidence="6">
    <name type="scientific">Ursus maritimus</name>
    <name type="common">Polar bear</name>
    <name type="synonym">Thalarctos maritimus</name>
    <dbReference type="NCBI Taxonomy" id="29073"/>
    <lineage>
        <taxon>Eukaryota</taxon>
        <taxon>Metazoa</taxon>
        <taxon>Chordata</taxon>
        <taxon>Craniata</taxon>
        <taxon>Vertebrata</taxon>
        <taxon>Euteleostomi</taxon>
        <taxon>Mammalia</taxon>
        <taxon>Eutheria</taxon>
        <taxon>Laurasiatheria</taxon>
        <taxon>Carnivora</taxon>
        <taxon>Caniformia</taxon>
        <taxon>Ursidae</taxon>
        <taxon>Ursus</taxon>
    </lineage>
</organism>
<evidence type="ECO:0000256" key="3">
    <source>
        <dbReference type="ARBA" id="ARBA00022737"/>
    </source>
</evidence>
<dbReference type="SUPFAM" id="SSF47473">
    <property type="entry name" value="EF-hand"/>
    <property type="match status" value="2"/>
</dbReference>
<sequence length="166" mass="19047">MACPLEKALDVMVSTFHKYSGKEGDKFKLNRSELKELLTRELPSFLGKRTDEAAFQKLMSNLDSNKDNESQALMETPLEKALATMVTTFHKYSGREGSKLTLSRRELKELITKELCLGEKMKESSIDVLMKSLDKNSDQEIDFKEYSVFLTTLCMAYNDFFLEDSK</sequence>
<evidence type="ECO:0000256" key="4">
    <source>
        <dbReference type="ARBA" id="ARBA00022837"/>
    </source>
</evidence>
<dbReference type="GO" id="GO:0048306">
    <property type="term" value="F:calcium-dependent protein binding"/>
    <property type="evidence" value="ECO:0007669"/>
    <property type="project" value="TreeGrafter"/>
</dbReference>
<dbReference type="InterPro" id="IPR013787">
    <property type="entry name" value="S100_Ca-bd_sub"/>
</dbReference>
<dbReference type="OMA" id="ANDDCDE"/>
<dbReference type="PROSITE" id="PS00303">
    <property type="entry name" value="S100_CABP"/>
    <property type="match status" value="1"/>
</dbReference>
<gene>
    <name evidence="6" type="primary">S100A5</name>
</gene>
<name>A0A452V4V9_URSMA</name>
<evidence type="ECO:0000313" key="6">
    <source>
        <dbReference type="Ensembl" id="ENSUMAP00000028523"/>
    </source>
</evidence>
<protein>
    <submittedName>
        <fullName evidence="6">S100 calcium binding protein A5</fullName>
    </submittedName>
</protein>
<dbReference type="GeneTree" id="ENSGT00940000161986"/>
<dbReference type="InterPro" id="IPR034325">
    <property type="entry name" value="S-100_dom"/>
</dbReference>
<accession>A0A452V4V9</accession>
<dbReference type="SMART" id="SM01394">
    <property type="entry name" value="S_100"/>
    <property type="match status" value="2"/>
</dbReference>
<keyword evidence="4" id="KW-0106">Calcium</keyword>
<dbReference type="GO" id="GO:0048471">
    <property type="term" value="C:perinuclear region of cytoplasm"/>
    <property type="evidence" value="ECO:0007669"/>
    <property type="project" value="TreeGrafter"/>
</dbReference>
<feature type="domain" description="EF-hand" evidence="5">
    <location>
        <begin position="121"/>
        <end position="156"/>
    </location>
</feature>
<dbReference type="Ensembl" id="ENSUMAT00000033731.1">
    <property type="protein sequence ID" value="ENSUMAP00000028523.1"/>
    <property type="gene ID" value="ENSUMAG00000020710.1"/>
</dbReference>
<dbReference type="InterPro" id="IPR018247">
    <property type="entry name" value="EF_Hand_1_Ca_BS"/>
</dbReference>
<dbReference type="InterPro" id="IPR001751">
    <property type="entry name" value="S100/CaBP7/8-like_CS"/>
</dbReference>
<dbReference type="GO" id="GO:0050786">
    <property type="term" value="F:RAGE receptor binding"/>
    <property type="evidence" value="ECO:0007669"/>
    <property type="project" value="TreeGrafter"/>
</dbReference>
<dbReference type="GO" id="GO:0005615">
    <property type="term" value="C:extracellular space"/>
    <property type="evidence" value="ECO:0007669"/>
    <property type="project" value="TreeGrafter"/>
</dbReference>
<dbReference type="Gene3D" id="1.10.238.10">
    <property type="entry name" value="EF-hand"/>
    <property type="match status" value="2"/>
</dbReference>
<dbReference type="InterPro" id="IPR002048">
    <property type="entry name" value="EF_hand_dom"/>
</dbReference>
<evidence type="ECO:0000256" key="1">
    <source>
        <dbReference type="ARBA" id="ARBA00007323"/>
    </source>
</evidence>
<dbReference type="GO" id="GO:0043123">
    <property type="term" value="P:positive regulation of canonical NF-kappaB signal transduction"/>
    <property type="evidence" value="ECO:0007669"/>
    <property type="project" value="TreeGrafter"/>
</dbReference>
<dbReference type="PROSITE" id="PS50222">
    <property type="entry name" value="EF_HAND_2"/>
    <property type="match status" value="1"/>
</dbReference>
<dbReference type="AlphaFoldDB" id="A0A452V4V9"/>
<reference evidence="6" key="1">
    <citation type="submission" date="2019-03" db="UniProtKB">
        <authorList>
            <consortium name="Ensembl"/>
        </authorList>
    </citation>
    <scope>IDENTIFICATION</scope>
</reference>
<dbReference type="Pfam" id="PF01023">
    <property type="entry name" value="S_100"/>
    <property type="match status" value="2"/>
</dbReference>
<dbReference type="InterPro" id="IPR011992">
    <property type="entry name" value="EF-hand-dom_pair"/>
</dbReference>
<comment type="similarity">
    <text evidence="1">Belongs to the S-100 family.</text>
</comment>
<dbReference type="PANTHER" id="PTHR11639:SF65">
    <property type="entry name" value="PROTEIN S100-A5"/>
    <property type="match status" value="1"/>
</dbReference>
<dbReference type="SMART" id="SM00054">
    <property type="entry name" value="EFh"/>
    <property type="match status" value="1"/>
</dbReference>
<dbReference type="Ensembl" id="ENSUMAT00000033727.1">
    <property type="protein sequence ID" value="ENSUMAP00000028519.1"/>
    <property type="gene ID" value="ENSUMAG00000020710.1"/>
</dbReference>
<proteinExistence type="inferred from homology"/>